<dbReference type="AlphaFoldDB" id="A0A6A6VXG3"/>
<evidence type="ECO:0000259" key="2">
    <source>
        <dbReference type="Pfam" id="PF24883"/>
    </source>
</evidence>
<protein>
    <recommendedName>
        <fullName evidence="2">Nephrocystin 3-like N-terminal domain-containing protein</fullName>
    </recommendedName>
</protein>
<gene>
    <name evidence="3" type="ORF">EJ05DRAFT_513781</name>
</gene>
<organism evidence="3 4">
    <name type="scientific">Pseudovirgaria hyperparasitica</name>
    <dbReference type="NCBI Taxonomy" id="470096"/>
    <lineage>
        <taxon>Eukaryota</taxon>
        <taxon>Fungi</taxon>
        <taxon>Dikarya</taxon>
        <taxon>Ascomycota</taxon>
        <taxon>Pezizomycotina</taxon>
        <taxon>Dothideomycetes</taxon>
        <taxon>Dothideomycetes incertae sedis</taxon>
        <taxon>Acrospermales</taxon>
        <taxon>Acrospermaceae</taxon>
        <taxon>Pseudovirgaria</taxon>
    </lineage>
</organism>
<evidence type="ECO:0000313" key="4">
    <source>
        <dbReference type="Proteomes" id="UP000799437"/>
    </source>
</evidence>
<dbReference type="Pfam" id="PF24883">
    <property type="entry name" value="NPHP3_N"/>
    <property type="match status" value="1"/>
</dbReference>
<dbReference type="GeneID" id="54489520"/>
<keyword evidence="1" id="KW-0677">Repeat</keyword>
<dbReference type="OrthoDB" id="21416at2759"/>
<accession>A0A6A6VXG3</accession>
<dbReference type="InterPro" id="IPR056884">
    <property type="entry name" value="NPHP3-like_N"/>
</dbReference>
<keyword evidence="4" id="KW-1185">Reference proteome</keyword>
<sequence>MLVWQTSHPLMASQACNLRPPEERRPLKFNESRIHEVGGDSVYLGLLLSFSHGVRKSCSEKVGDLVEQLLKLSFHEPDCSFLFGTTSNEMRIDSSEFRRHLSSQAHVTGLWICETDQYRRWHDAPDHGSLWIKGVLGAGKPVIAASLVQHLRTTEDVPVSFIFFRNIVAANFSPRSLLQDLLAQLLPHSEFMHWTKWPPRTAFS</sequence>
<dbReference type="RefSeq" id="XP_033597316.1">
    <property type="nucleotide sequence ID" value="XM_033748466.1"/>
</dbReference>
<name>A0A6A6VXG3_9PEZI</name>
<reference evidence="3" key="1">
    <citation type="journal article" date="2020" name="Stud. Mycol.">
        <title>101 Dothideomycetes genomes: a test case for predicting lifestyles and emergence of pathogens.</title>
        <authorList>
            <person name="Haridas S."/>
            <person name="Albert R."/>
            <person name="Binder M."/>
            <person name="Bloem J."/>
            <person name="Labutti K."/>
            <person name="Salamov A."/>
            <person name="Andreopoulos B."/>
            <person name="Baker S."/>
            <person name="Barry K."/>
            <person name="Bills G."/>
            <person name="Bluhm B."/>
            <person name="Cannon C."/>
            <person name="Castanera R."/>
            <person name="Culley D."/>
            <person name="Daum C."/>
            <person name="Ezra D."/>
            <person name="Gonzalez J."/>
            <person name="Henrissat B."/>
            <person name="Kuo A."/>
            <person name="Liang C."/>
            <person name="Lipzen A."/>
            <person name="Lutzoni F."/>
            <person name="Magnuson J."/>
            <person name="Mondo S."/>
            <person name="Nolan M."/>
            <person name="Ohm R."/>
            <person name="Pangilinan J."/>
            <person name="Park H.-J."/>
            <person name="Ramirez L."/>
            <person name="Alfaro M."/>
            <person name="Sun H."/>
            <person name="Tritt A."/>
            <person name="Yoshinaga Y."/>
            <person name="Zwiers L.-H."/>
            <person name="Turgeon B."/>
            <person name="Goodwin S."/>
            <person name="Spatafora J."/>
            <person name="Crous P."/>
            <person name="Grigoriev I."/>
        </authorList>
    </citation>
    <scope>NUCLEOTIDE SEQUENCE</scope>
    <source>
        <strain evidence="3">CBS 121739</strain>
    </source>
</reference>
<proteinExistence type="predicted"/>
<dbReference type="EMBL" id="ML996579">
    <property type="protein sequence ID" value="KAF2754865.1"/>
    <property type="molecule type" value="Genomic_DNA"/>
</dbReference>
<evidence type="ECO:0000256" key="1">
    <source>
        <dbReference type="ARBA" id="ARBA00022737"/>
    </source>
</evidence>
<dbReference type="Proteomes" id="UP000799437">
    <property type="component" value="Unassembled WGS sequence"/>
</dbReference>
<feature type="domain" description="Nephrocystin 3-like N-terminal" evidence="2">
    <location>
        <begin position="108"/>
        <end position="189"/>
    </location>
</feature>
<evidence type="ECO:0000313" key="3">
    <source>
        <dbReference type="EMBL" id="KAF2754865.1"/>
    </source>
</evidence>
<dbReference type="PANTHER" id="PTHR10039">
    <property type="entry name" value="AMELOGENIN"/>
    <property type="match status" value="1"/>
</dbReference>